<dbReference type="GO" id="GO:0005829">
    <property type="term" value="C:cytosol"/>
    <property type="evidence" value="ECO:0007669"/>
    <property type="project" value="TreeGrafter"/>
</dbReference>
<evidence type="ECO:0000313" key="7">
    <source>
        <dbReference type="Proteomes" id="UP000265618"/>
    </source>
</evidence>
<dbReference type="AlphaFoldDB" id="A0A9K3GFF6"/>
<dbReference type="InterPro" id="IPR023186">
    <property type="entry name" value="IUNH"/>
</dbReference>
<dbReference type="InterPro" id="IPR001910">
    <property type="entry name" value="Inosine/uridine_hydrolase_dom"/>
</dbReference>
<proteinExistence type="inferred from homology"/>
<dbReference type="Pfam" id="PF01156">
    <property type="entry name" value="IU_nuc_hydro"/>
    <property type="match status" value="1"/>
</dbReference>
<protein>
    <submittedName>
        <fullName evidence="5">Inosine/uridine-preferring nucleoside hydrolase</fullName>
    </submittedName>
</protein>
<feature type="domain" description="Inosine/uridine-preferring nucleoside hydrolase" evidence="4">
    <location>
        <begin position="45"/>
        <end position="404"/>
    </location>
</feature>
<evidence type="ECO:0000256" key="2">
    <source>
        <dbReference type="ARBA" id="ARBA00022801"/>
    </source>
</evidence>
<dbReference type="GO" id="GO:0008477">
    <property type="term" value="F:purine nucleosidase activity"/>
    <property type="evidence" value="ECO:0007669"/>
    <property type="project" value="TreeGrafter"/>
</dbReference>
<accession>A0A9K3GFF6</accession>
<evidence type="ECO:0000313" key="6">
    <source>
        <dbReference type="EMBL" id="GIQ82526.1"/>
    </source>
</evidence>
<dbReference type="OrthoDB" id="432381at2759"/>
<sequence>MHCNSTVLVTTNDHTYGVTFVWIGQNQCDTLFTLCLTMCPMGIHLWIDTDAGVDDCLALIAALTNPSVTVHGISCTYGNISRDAVVTNVRRTVRACQGVRPGLDAPPIYLGESRGLSDFNAQHLKKGLTPWSTGSADHDCWHGTDGLGGVPGIEETLAVACGLSLPPLPAYVEDTSVCYDALHTAATAVREMGETLRVVAIGPLTDMHHAALRHPDLPGLIHLYVMGCSFPELHPYCTKPILRGNMVSFNMPHTEHNTACDPEASASSLSLYPCTVVDWALTALNPLTMGGYDALHGHYPYTPGTASKGVPFLTQFHRHVSEHLRGKCEPYGEFQICDPLAVLVAMDGTLVEGSVRGECTVNTSHEGVTLPVPKGVEMMYGRSVLQVDTQGSCEVVTKVDYDTCVQTLKSALEYRE</sequence>
<comment type="similarity">
    <text evidence="1">Belongs to the IUNH family.</text>
</comment>
<evidence type="ECO:0000313" key="5">
    <source>
        <dbReference type="EMBL" id="GIQ80171.1"/>
    </source>
</evidence>
<keyword evidence="2 5" id="KW-0378">Hydrolase</keyword>
<evidence type="ECO:0000256" key="3">
    <source>
        <dbReference type="ARBA" id="ARBA00023295"/>
    </source>
</evidence>
<keyword evidence="3" id="KW-0326">Glycosidase</keyword>
<reference evidence="5" key="1">
    <citation type="submission" date="2016-10" db="EMBL/GenBank/DDBJ databases">
        <authorList>
            <person name="Tanifuji G."/>
            <person name="Kume K."/>
            <person name="Nakayama T."/>
            <person name="Takabayashi S."/>
            <person name="Hashimoto T."/>
        </authorList>
    </citation>
    <scope>NUCLEOTIDE SEQUENCE</scope>
    <source>
        <strain evidence="5">NY0173</strain>
    </source>
</reference>
<comment type="caution">
    <text evidence="5">The sequence shown here is derived from an EMBL/GenBank/DDBJ whole genome shotgun (WGS) entry which is preliminary data.</text>
</comment>
<dbReference type="EMBL" id="BDIP01000725">
    <property type="protein sequence ID" value="GIQ82526.1"/>
    <property type="molecule type" value="Genomic_DNA"/>
</dbReference>
<dbReference type="EMBL" id="BDIP01000116">
    <property type="protein sequence ID" value="GIQ80171.1"/>
    <property type="molecule type" value="Genomic_DNA"/>
</dbReference>
<reference evidence="5 7" key="2">
    <citation type="journal article" date="2018" name="PLoS ONE">
        <title>The draft genome of Kipferlia bialata reveals reductive genome evolution in fornicate parasites.</title>
        <authorList>
            <person name="Tanifuji G."/>
            <person name="Takabayashi S."/>
            <person name="Kume K."/>
            <person name="Takagi M."/>
            <person name="Nakayama T."/>
            <person name="Kamikawa R."/>
            <person name="Inagaki Y."/>
            <person name="Hashimoto T."/>
        </authorList>
    </citation>
    <scope>NUCLEOTIDE SEQUENCE [LARGE SCALE GENOMIC DNA]</scope>
    <source>
        <strain evidence="5">NY0173</strain>
    </source>
</reference>
<dbReference type="SUPFAM" id="SSF53590">
    <property type="entry name" value="Nucleoside hydrolase"/>
    <property type="match status" value="1"/>
</dbReference>
<dbReference type="InterPro" id="IPR036452">
    <property type="entry name" value="Ribo_hydro-like"/>
</dbReference>
<dbReference type="PANTHER" id="PTHR12304">
    <property type="entry name" value="INOSINE-URIDINE PREFERRING NUCLEOSIDE HYDROLASE"/>
    <property type="match status" value="1"/>
</dbReference>
<name>A0A9K3GFF6_9EUKA</name>
<organism evidence="5 7">
    <name type="scientific">Kipferlia bialata</name>
    <dbReference type="NCBI Taxonomy" id="797122"/>
    <lineage>
        <taxon>Eukaryota</taxon>
        <taxon>Metamonada</taxon>
        <taxon>Carpediemonas-like organisms</taxon>
        <taxon>Kipferlia</taxon>
    </lineage>
</organism>
<dbReference type="Proteomes" id="UP000265618">
    <property type="component" value="Unassembled WGS sequence"/>
</dbReference>
<evidence type="ECO:0000259" key="4">
    <source>
        <dbReference type="Pfam" id="PF01156"/>
    </source>
</evidence>
<gene>
    <name evidence="5" type="ORF">KIPB_000927</name>
    <name evidence="6" type="ORF">KIPB_003683</name>
</gene>
<evidence type="ECO:0000256" key="1">
    <source>
        <dbReference type="ARBA" id="ARBA00009176"/>
    </source>
</evidence>
<dbReference type="Gene3D" id="3.90.245.10">
    <property type="entry name" value="Ribonucleoside hydrolase-like"/>
    <property type="match status" value="1"/>
</dbReference>
<dbReference type="PANTHER" id="PTHR12304:SF58">
    <property type="entry name" value="INOSINE_URIDINE-PREFERRING NUCLEOSIDE HYDROLASE DOMAIN-CONTAINING PROTEIN"/>
    <property type="match status" value="1"/>
</dbReference>
<dbReference type="GO" id="GO:0006152">
    <property type="term" value="P:purine nucleoside catabolic process"/>
    <property type="evidence" value="ECO:0007669"/>
    <property type="project" value="TreeGrafter"/>
</dbReference>
<keyword evidence="7" id="KW-1185">Reference proteome</keyword>